<dbReference type="SUPFAM" id="SSF52540">
    <property type="entry name" value="P-loop containing nucleoside triphosphate hydrolases"/>
    <property type="match status" value="1"/>
</dbReference>
<proteinExistence type="inferred from homology"/>
<accession>B7K4C6</accession>
<dbReference type="PANTHER" id="PTHR46743:SF2">
    <property type="entry name" value="TEICHOIC ACIDS EXPORT ATP-BINDING PROTEIN TAGH"/>
    <property type="match status" value="1"/>
</dbReference>
<dbReference type="Gene3D" id="2.70.50.60">
    <property type="entry name" value="abc- transporter (atp binding component) like domain"/>
    <property type="match status" value="1"/>
</dbReference>
<keyword evidence="2" id="KW-0813">Transport</keyword>
<dbReference type="CDD" id="cd03220">
    <property type="entry name" value="ABC_KpsT_Wzt"/>
    <property type="match status" value="1"/>
</dbReference>
<dbReference type="PROSITE" id="PS50893">
    <property type="entry name" value="ABC_TRANSPORTER_2"/>
    <property type="match status" value="1"/>
</dbReference>
<dbReference type="AlphaFoldDB" id="B7K4C6"/>
<evidence type="ECO:0000313" key="6">
    <source>
        <dbReference type="EMBL" id="ACK67832.1"/>
    </source>
</evidence>
<name>B7K4C6_RIPO1</name>
<dbReference type="Pfam" id="PF00005">
    <property type="entry name" value="ABC_tran"/>
    <property type="match status" value="1"/>
</dbReference>
<evidence type="ECO:0000256" key="1">
    <source>
        <dbReference type="ARBA" id="ARBA00005417"/>
    </source>
</evidence>
<evidence type="ECO:0000256" key="4">
    <source>
        <dbReference type="ARBA" id="ARBA00022840"/>
    </source>
</evidence>
<organism evidence="6 7">
    <name type="scientific">Rippkaea orientalis (strain PCC 8801 / RF-1)</name>
    <name type="common">Cyanothece sp. (strain PCC 8801)</name>
    <dbReference type="NCBI Taxonomy" id="41431"/>
    <lineage>
        <taxon>Bacteria</taxon>
        <taxon>Bacillati</taxon>
        <taxon>Cyanobacteriota</taxon>
        <taxon>Cyanophyceae</taxon>
        <taxon>Oscillatoriophycideae</taxon>
        <taxon>Chroococcales</taxon>
        <taxon>Aphanothecaceae</taxon>
        <taxon>Rippkaea</taxon>
        <taxon>Rippkaea orientalis</taxon>
    </lineage>
</organism>
<dbReference type="GO" id="GO:0016020">
    <property type="term" value="C:membrane"/>
    <property type="evidence" value="ECO:0007669"/>
    <property type="project" value="InterPro"/>
</dbReference>
<keyword evidence="7" id="KW-1185">Reference proteome</keyword>
<dbReference type="InterPro" id="IPR017871">
    <property type="entry name" value="ABC_transporter-like_CS"/>
</dbReference>
<dbReference type="STRING" id="41431.PCC8801_3883"/>
<dbReference type="KEGG" id="cyp:PCC8801_3883"/>
<dbReference type="InterPro" id="IPR003593">
    <property type="entry name" value="AAA+_ATPase"/>
</dbReference>
<keyword evidence="4" id="KW-0067">ATP-binding</keyword>
<evidence type="ECO:0000256" key="3">
    <source>
        <dbReference type="ARBA" id="ARBA00022741"/>
    </source>
</evidence>
<dbReference type="Proteomes" id="UP000008204">
    <property type="component" value="Chromosome"/>
</dbReference>
<keyword evidence="3" id="KW-0547">Nucleotide-binding</keyword>
<gene>
    <name evidence="6" type="ordered locus">PCC8801_3883</name>
</gene>
<protein>
    <submittedName>
        <fullName evidence="6">ABC transporter related</fullName>
    </submittedName>
</protein>
<feature type="domain" description="ABC transporter" evidence="5">
    <location>
        <begin position="52"/>
        <end position="271"/>
    </location>
</feature>
<dbReference type="EMBL" id="CP001287">
    <property type="protein sequence ID" value="ACK67832.1"/>
    <property type="molecule type" value="Genomic_DNA"/>
</dbReference>
<dbReference type="SMART" id="SM00382">
    <property type="entry name" value="AAA"/>
    <property type="match status" value="1"/>
</dbReference>
<dbReference type="InterPro" id="IPR050683">
    <property type="entry name" value="Bact_Polysacc_Export_ATP-bd"/>
</dbReference>
<evidence type="ECO:0000313" key="7">
    <source>
        <dbReference type="Proteomes" id="UP000008204"/>
    </source>
</evidence>
<dbReference type="PROSITE" id="PS00211">
    <property type="entry name" value="ABC_TRANSPORTER_1"/>
    <property type="match status" value="1"/>
</dbReference>
<dbReference type="HOGENOM" id="CLU_000604_101_5_3"/>
<dbReference type="InterPro" id="IPR003439">
    <property type="entry name" value="ABC_transporter-like_ATP-bd"/>
</dbReference>
<dbReference type="InterPro" id="IPR015860">
    <property type="entry name" value="ABC_transpr_TagH-like"/>
</dbReference>
<dbReference type="InterPro" id="IPR027417">
    <property type="entry name" value="P-loop_NTPase"/>
</dbReference>
<dbReference type="GO" id="GO:0005524">
    <property type="term" value="F:ATP binding"/>
    <property type="evidence" value="ECO:0007669"/>
    <property type="project" value="UniProtKB-KW"/>
</dbReference>
<dbReference type="PANTHER" id="PTHR46743">
    <property type="entry name" value="TEICHOIC ACIDS EXPORT ATP-BINDING PROTEIN TAGH"/>
    <property type="match status" value="1"/>
</dbReference>
<reference evidence="7" key="1">
    <citation type="journal article" date="2011" name="MBio">
        <title>Novel metabolic attributes of the genus Cyanothece, comprising a group of unicellular nitrogen-fixing Cyanobacteria.</title>
        <authorList>
            <person name="Bandyopadhyay A."/>
            <person name="Elvitigala T."/>
            <person name="Welsh E."/>
            <person name="Stockel J."/>
            <person name="Liberton M."/>
            <person name="Min H."/>
            <person name="Sherman L.A."/>
            <person name="Pakrasi H.B."/>
        </authorList>
    </citation>
    <scope>NUCLEOTIDE SEQUENCE [LARGE SCALE GENOMIC DNA]</scope>
    <source>
        <strain evidence="7">PCC 8801</strain>
    </source>
</reference>
<evidence type="ECO:0000256" key="2">
    <source>
        <dbReference type="ARBA" id="ARBA00022448"/>
    </source>
</evidence>
<comment type="similarity">
    <text evidence="1">Belongs to the ABC transporter superfamily.</text>
</comment>
<dbReference type="GO" id="GO:0016887">
    <property type="term" value="F:ATP hydrolysis activity"/>
    <property type="evidence" value="ECO:0007669"/>
    <property type="project" value="InterPro"/>
</dbReference>
<dbReference type="OrthoDB" id="9778870at2"/>
<dbReference type="Gene3D" id="3.40.50.300">
    <property type="entry name" value="P-loop containing nucleotide triphosphate hydrolases"/>
    <property type="match status" value="1"/>
</dbReference>
<evidence type="ECO:0000259" key="5">
    <source>
        <dbReference type="PROSITE" id="PS50893"/>
    </source>
</evidence>
<dbReference type="GO" id="GO:0140359">
    <property type="term" value="F:ABC-type transporter activity"/>
    <property type="evidence" value="ECO:0007669"/>
    <property type="project" value="InterPro"/>
</dbReference>
<sequence length="435" mass="48643">MNDQMIKQEILTNSQDKDIVLSVKGVSKKFCRSLKRSLFYGVQDIGSELMGIRGELNELRPQEFWALNDVSFALRRGEALGLVGPNGSGKTTMMRIIAGLIKPDTGYVEVQGTIAPLIALGAGFNPILTGRENIYANMSILGLSKKEIQERYDEVVDFAEIEDAIDAPVQSYSSGMAARLGFACAIHTSPDILLIDEVLAVGDAKFRAKCQRKLHELRQKSTSFIMVSHSSHSISTVCQSAIYLKLGKVISYGQTVDVLNQYEEDLFLGDNLDFRSNNQMSFWTKQEPLEALNQELNITSIFFRDNQKQITYLPVSGESVSLVVTCNVYKDIKKISLNLEIIALEDSERLIVMSSWDDDVYFNLSPGTHEIQVTMPCLSLGTGLYLMKLAIRHDKLALLDRVDSFYFTVKKSICQSGNSRVYQCHSWESNLIANP</sequence>
<dbReference type="RefSeq" id="WP_012597089.1">
    <property type="nucleotide sequence ID" value="NC_011726.1"/>
</dbReference>
<dbReference type="eggNOG" id="COG1134">
    <property type="taxonomic scope" value="Bacteria"/>
</dbReference>